<dbReference type="AlphaFoldDB" id="A0A7S9D866"/>
<proteinExistence type="predicted"/>
<protein>
    <submittedName>
        <fullName evidence="1">Uncharacterized protein</fullName>
    </submittedName>
</protein>
<sequence length="100" mass="11389">MRENYATLYRYTVAFPEFHWLMRRDSLTNSLRPKWLVEAVLLTPLLGRLTPQIVAAQGLFPAVDPILFHYKTVSPTATLSGFGPEMRVTSGRSAEDMDPY</sequence>
<keyword evidence="2" id="KW-1185">Reference proteome</keyword>
<dbReference type="RefSeq" id="WP_195802497.1">
    <property type="nucleotide sequence ID" value="NZ_CP061379.1"/>
</dbReference>
<dbReference type="KEGG" id="bcou:IC761_06765"/>
<gene>
    <name evidence="1" type="ORF">IC761_06765</name>
</gene>
<dbReference type="EMBL" id="CP061379">
    <property type="protein sequence ID" value="QPF92978.1"/>
    <property type="molecule type" value="Genomic_DNA"/>
</dbReference>
<name>A0A7S9D866_9BRAD</name>
<reference evidence="1 2" key="1">
    <citation type="submission" date="2020-09" db="EMBL/GenBank/DDBJ databases">
        <title>Complete genomes of bradyrhizobia occurring on native shrubby legumes in Australia.</title>
        <authorList>
            <person name="Lafay B."/>
        </authorList>
    </citation>
    <scope>NUCLEOTIDE SEQUENCE [LARGE SCALE GENOMIC DNA]</scope>
    <source>
        <strain evidence="1 2">BDV5040</strain>
    </source>
</reference>
<evidence type="ECO:0000313" key="2">
    <source>
        <dbReference type="Proteomes" id="UP000594621"/>
    </source>
</evidence>
<evidence type="ECO:0000313" key="1">
    <source>
        <dbReference type="EMBL" id="QPF92978.1"/>
    </source>
</evidence>
<dbReference type="Proteomes" id="UP000594621">
    <property type="component" value="Chromosome"/>
</dbReference>
<organism evidence="1 2">
    <name type="scientific">Bradyrhizobium commune</name>
    <dbReference type="NCBI Taxonomy" id="83627"/>
    <lineage>
        <taxon>Bacteria</taxon>
        <taxon>Pseudomonadati</taxon>
        <taxon>Pseudomonadota</taxon>
        <taxon>Alphaproteobacteria</taxon>
        <taxon>Hyphomicrobiales</taxon>
        <taxon>Nitrobacteraceae</taxon>
        <taxon>Bradyrhizobium</taxon>
    </lineage>
</organism>
<accession>A0A7S9D866</accession>